<evidence type="ECO:0000313" key="4">
    <source>
        <dbReference type="EMBL" id="WAT21185.1"/>
    </source>
</evidence>
<dbReference type="EMBL" id="PGUV01000001">
    <property type="protein sequence ID" value="PLS10030.1"/>
    <property type="molecule type" value="Genomic_DNA"/>
</dbReference>
<accession>A0A9Q2LPB6</accession>
<dbReference type="Pfam" id="PF17368">
    <property type="entry name" value="YwcE"/>
    <property type="match status" value="1"/>
</dbReference>
<name>A0A9Q2LPB6_9BACI</name>
<evidence type="ECO:0000313" key="6">
    <source>
        <dbReference type="Proteomes" id="UP001073053"/>
    </source>
</evidence>
<dbReference type="GeneID" id="50135609"/>
<dbReference type="RefSeq" id="WP_081638379.1">
    <property type="nucleotide sequence ID" value="NZ_ASJT01000107.1"/>
</dbReference>
<feature type="transmembrane region" description="Helical" evidence="1">
    <location>
        <begin position="26"/>
        <end position="44"/>
    </location>
</feature>
<dbReference type="AlphaFoldDB" id="A0A9Q2LPB6"/>
<gene>
    <name evidence="2" type="primary">ywcE</name>
    <name evidence="3" type="ORF">CUU63_01630</name>
    <name evidence="2" type="ORF">MOF03_01590</name>
    <name evidence="4" type="ORF">O0R52_19885</name>
</gene>
<reference evidence="2" key="2">
    <citation type="submission" date="2022-02" db="EMBL/GenBank/DDBJ databases">
        <title>Crop Bioprotection Bacillus Genome Sequencing.</title>
        <authorList>
            <person name="Dunlap C."/>
        </authorList>
    </citation>
    <scope>NUCLEOTIDE SEQUENCE</scope>
    <source>
        <strain evidence="2">EC49O2N-C10</strain>
    </source>
</reference>
<reference evidence="3 5" key="1">
    <citation type="submission" date="2017-12" db="EMBL/GenBank/DDBJ databases">
        <title>Comparative Functional Genomics of Dry Heat Resistant strains isolated from the Viking Spacecraft.</title>
        <authorList>
            <person name="Seuylemezian A."/>
            <person name="Cooper K."/>
            <person name="Vaishampayan P."/>
        </authorList>
    </citation>
    <scope>NUCLEOTIDE SEQUENCE [LARGE SCALE GENOMIC DNA]</scope>
    <source>
        <strain evidence="3 5">V48-19</strain>
    </source>
</reference>
<proteinExistence type="predicted"/>
<keyword evidence="1" id="KW-1133">Transmembrane helix</keyword>
<evidence type="ECO:0000313" key="2">
    <source>
        <dbReference type="EMBL" id="MCY9183351.1"/>
    </source>
</evidence>
<reference evidence="4" key="3">
    <citation type="submission" date="2022-12" db="EMBL/GenBank/DDBJ databases">
        <title>Genomic of Bacillus halotolerans.</title>
        <authorList>
            <person name="Xu G."/>
            <person name="Ding Y."/>
        </authorList>
    </citation>
    <scope>NUCLEOTIDE SEQUENCE</scope>
    <source>
        <strain evidence="4">B13</strain>
    </source>
</reference>
<keyword evidence="1" id="KW-0472">Membrane</keyword>
<evidence type="ECO:0000313" key="7">
    <source>
        <dbReference type="Proteomes" id="UP001164713"/>
    </source>
</evidence>
<organism evidence="2 6">
    <name type="scientific">Bacillus halotolerans</name>
    <dbReference type="NCBI Taxonomy" id="260554"/>
    <lineage>
        <taxon>Bacteria</taxon>
        <taxon>Bacillati</taxon>
        <taxon>Bacillota</taxon>
        <taxon>Bacilli</taxon>
        <taxon>Bacillales</taxon>
        <taxon>Bacillaceae</taxon>
        <taxon>Bacillus</taxon>
    </lineage>
</organism>
<dbReference type="KEGG" id="bht:DIC78_11905"/>
<protein>
    <submittedName>
        <fullName evidence="3">Spore gernimation protein</fullName>
    </submittedName>
    <submittedName>
        <fullName evidence="2">Spore morphogenesis/germination protein YwcE</fullName>
    </submittedName>
</protein>
<feature type="transmembrane region" description="Helical" evidence="1">
    <location>
        <begin position="6"/>
        <end position="21"/>
    </location>
</feature>
<dbReference type="InterPro" id="IPR020185">
    <property type="entry name" value="Spore_morphogenesis_YwcE"/>
</dbReference>
<keyword evidence="1" id="KW-0812">Transmembrane</keyword>
<sequence length="88" mass="10046">MMDMFFAYLLVASATPLFIWLDNKKVALSAIPPIILMWVFFFFYATESLSPLGHTLMIILFAVNVIVAHIAAFIIYGLPYLRRKRSSS</sequence>
<dbReference type="EMBL" id="JALAWA010000001">
    <property type="protein sequence ID" value="MCY9183351.1"/>
    <property type="molecule type" value="Genomic_DNA"/>
</dbReference>
<evidence type="ECO:0000313" key="3">
    <source>
        <dbReference type="EMBL" id="PLS10030.1"/>
    </source>
</evidence>
<evidence type="ECO:0000256" key="1">
    <source>
        <dbReference type="SAM" id="Phobius"/>
    </source>
</evidence>
<evidence type="ECO:0000313" key="5">
    <source>
        <dbReference type="Proteomes" id="UP000234803"/>
    </source>
</evidence>
<keyword evidence="7" id="KW-1185">Reference proteome</keyword>
<dbReference type="Proteomes" id="UP001073053">
    <property type="component" value="Unassembled WGS sequence"/>
</dbReference>
<dbReference type="Proteomes" id="UP001164713">
    <property type="component" value="Chromosome"/>
</dbReference>
<dbReference type="Proteomes" id="UP000234803">
    <property type="component" value="Unassembled WGS sequence"/>
</dbReference>
<feature type="transmembrane region" description="Helical" evidence="1">
    <location>
        <begin position="56"/>
        <end position="78"/>
    </location>
</feature>
<dbReference type="EMBL" id="CP114066">
    <property type="protein sequence ID" value="WAT21185.1"/>
    <property type="molecule type" value="Genomic_DNA"/>
</dbReference>